<feature type="transmembrane region" description="Helical" evidence="2">
    <location>
        <begin position="90"/>
        <end position="110"/>
    </location>
</feature>
<evidence type="ECO:0000256" key="2">
    <source>
        <dbReference type="SAM" id="Phobius"/>
    </source>
</evidence>
<proteinExistence type="predicted"/>
<dbReference type="AlphaFoldDB" id="A0A2W5KJP1"/>
<name>A0A2W5KJP1_ANCNO</name>
<comment type="caution">
    <text evidence="3">The sequence shown here is derived from an EMBL/GenBank/DDBJ whole genome shotgun (WGS) entry which is preliminary data.</text>
</comment>
<evidence type="ECO:0008006" key="5">
    <source>
        <dbReference type="Google" id="ProtNLM"/>
    </source>
</evidence>
<keyword evidence="1" id="KW-0175">Coiled coil</keyword>
<evidence type="ECO:0000256" key="1">
    <source>
        <dbReference type="SAM" id="Coils"/>
    </source>
</evidence>
<keyword evidence="2" id="KW-0812">Transmembrane</keyword>
<dbReference type="Proteomes" id="UP000249577">
    <property type="component" value="Unassembled WGS sequence"/>
</dbReference>
<organism evidence="3 4">
    <name type="scientific">Ancylobacter novellus</name>
    <name type="common">Thiobacillus novellus</name>
    <dbReference type="NCBI Taxonomy" id="921"/>
    <lineage>
        <taxon>Bacteria</taxon>
        <taxon>Pseudomonadati</taxon>
        <taxon>Pseudomonadota</taxon>
        <taxon>Alphaproteobacteria</taxon>
        <taxon>Hyphomicrobiales</taxon>
        <taxon>Xanthobacteraceae</taxon>
        <taxon>Ancylobacter</taxon>
    </lineage>
</organism>
<evidence type="ECO:0000313" key="4">
    <source>
        <dbReference type="Proteomes" id="UP000249577"/>
    </source>
</evidence>
<keyword evidence="2" id="KW-1133">Transmembrane helix</keyword>
<protein>
    <recommendedName>
        <fullName evidence="5">DUF883 domain-containing protein</fullName>
    </recommendedName>
</protein>
<gene>
    <name evidence="3" type="ORF">DI565_11095</name>
</gene>
<accession>A0A2W5KJP1</accession>
<evidence type="ECO:0000313" key="3">
    <source>
        <dbReference type="EMBL" id="PZQ15105.1"/>
    </source>
</evidence>
<dbReference type="EMBL" id="QFPN01000005">
    <property type="protein sequence ID" value="PZQ15105.1"/>
    <property type="molecule type" value="Genomic_DNA"/>
</dbReference>
<sequence length="127" mass="13493">MADRKASALASDAGAQLAELRDTIADLGERVADIAAARGREARRHARAAAKSASATGASLYDDGVDALEHAGDAALYYGRRASRVVRNNPGLSALGVLVGVGVIAAIVYASQEDHRRWYERRRGGWF</sequence>
<keyword evidence="2" id="KW-0472">Membrane</keyword>
<reference evidence="3 4" key="1">
    <citation type="submission" date="2017-08" db="EMBL/GenBank/DDBJ databases">
        <title>Infants hospitalized years apart are colonized by the same room-sourced microbial strains.</title>
        <authorList>
            <person name="Brooks B."/>
            <person name="Olm M.R."/>
            <person name="Firek B.A."/>
            <person name="Baker R."/>
            <person name="Thomas B.C."/>
            <person name="Morowitz M.J."/>
            <person name="Banfield J.F."/>
        </authorList>
    </citation>
    <scope>NUCLEOTIDE SEQUENCE [LARGE SCALE GENOMIC DNA]</scope>
    <source>
        <strain evidence="3">S2_005_003_R2_43</strain>
    </source>
</reference>
<feature type="coiled-coil region" evidence="1">
    <location>
        <begin position="10"/>
        <end position="37"/>
    </location>
</feature>